<dbReference type="RefSeq" id="WP_278006920.1">
    <property type="nucleotide sequence ID" value="NZ_JARSBO010000008.1"/>
</dbReference>
<sequence length="2103" mass="237209">MFAVVIEGLSPNERLKLGKDAEDIADLTLFYGEGDTFASCSSQQILQFKYKEAREPVTSSYLKKTIKKFAATLLAFKTNVTDEEIEKKLSFGFVTNAEFSADLWDAISCLKAGGTAKTNGARKQLQNLKTWCQEEKIRAEDIFRLIEFRASTHDLPAQNRSLRRTVSDWSSNSNGQAAKRLFALTELVREKAQIEGQGKNSIRREDVLDALECDEDQLFPADTRFVDVGSVVERSVRQEVTDKIKNSKLPVFLYADGGVGKTVFIQSLAAHLSDTFEVVVFDCFGGGAYRSEAQARHLPKVGLLQIINELATRGLCDPLLPTDSDQYGLIEVARKRLKQASATVKNQSPLQGILVVLDAADNAQLEADARNEVAFPRSLLASLSAEPIEGVKLLLTARPHRMQSVIGKSQVESIELQPFTEEETRCFLDMRRDNITDVDFSTALTRSRGNARVLEHLVESWGENVSGNAPKTEISVEELIAQKCEKIFRDLHTVGWTDSEIREFFAALSLLPPPIPLNELAEALGWSEAQVNSASSDLAPMLELVKHGAIFRDEPTETYIKDQYAREVAAQQSIAQRLQARQKESIYAAEALPHFLVVISDSDRAYQLAGSDEFPAQIEAEHERRRLKLARLYAAFSLATRNSDLDRVLRLVMQLSEVASANAKGDQFIRNSPALATTLGGSDTTRRLFNDRTGWRGGRDVRLILAYSFADEVDEARIHQSRAIGWINWYFNNYDETKRFSHSGPEAFDIASVIFLSTLTNEFSFLNRYICQWRFRFALSVVLKLITLCEQHELLNGSKALQNLVKFAASKNCQSLALQIGLLSKECGLSKTQLKAISKAASYLSQRQQELPIKTDCDYEMEQQNAIANAAICSLIANSKQSAKRLSKLCRHRRPSSYDYGERHGISRTWIPVQSACVAAWSSGANLSFHHLMPEEVKADRHTKSISTEADLRDFLDGLVVPSDDYKRSSDGKLIEKRKKFSRTEQDEIVEGASCALKLVAPLEAAVLSKSTISNGVLIEFLNNWKSVLRHEAHWKEMSGRDNLARNVGIGLLKILLRHSEIVQKNEAEELIKIISANRFSLVQKLNVLALIARRDNLGDVTGTFANSLSKEILKDDYIEQRGDSFRDLAESLIPLSIEEAKEYYSLGLGQLDQMGSNDFDLIYSTMSYAAEQPGGHIKPALSHRLMNLCQTIFQHEPSKFGWALFGRAAAASIGFPAMYKLIRWSDQDVVDYSYGLPQLACFLANQGHLDARRAAVLLTVCEDHGWHEWQVGTGLNDLLSVANPADRKAIFSLVTEKLDREHSFGGWEGLWESLLNCVDNYEEINDEDLRNHIKTQYDVARQRSNITYSFDEAKTDQNLHPNSKKRNQDPVEGALIEFVADCEPTSSSSIDETILKFRANKDLQFRNRNLLFDKIRESCPFQKRAKFLEALCESVELEFDGVLNLIIECLEAWGDSTAHVKNSVRQIVTKLFAFKGSELFDLRYSGISRQIYRLSKLCDDPKFVLQIVLETIAKERLELGGDEWLQLATSLSCQTAPSTALNAFEDLLSSSAAKVGDEIGEGNYRAAFAGALDEVDVIADIIWHLLGDHDAFVRWSAARSLKSMLDIGLTDDVGRLLDRFDVHESQPLVSNEHHFSVLNAQQWLLMGLSRAALHHGEKLKFLKPRIENLAKRVDLHVVNKLHLTRCLRHIEGGKSMSPELTQLWNEVHTPAHGIVERDGYPKNTDRRIDFGFDYEFEKYKVCDLGRLFGISKNEANDFIADEVIKRWPDSKSMSDFPGRYRYRGEDRFETYREHVQRHAYIYATTTLVQCRPVVRSSYDSAYTDPWKEFLIEEDVSFEDGSWLSDHKDRVPAEARERLLGERKGSGETLINEEELFRKIGLPQDARAPFVPIYGQWTSPDGVHVRVISALIKERGAVGQCAAFSKRADHDLWLPTFNARGLVDRYAQERPFDPLICNPETYPIGIDQGDEIAARAAIARPRLGLALVKVLRLTPDNDKRHWHDDNGALALKSVVWGEWKTDPASHRDKYQDEGTILLAERQWLNRALGSCKQSLIYTLHFTKYKSSNSHHNSSGIRKVYVGLQRKGELPRFWFARKASEAVY</sequence>
<dbReference type="InterPro" id="IPR027417">
    <property type="entry name" value="P-loop_NTPase"/>
</dbReference>
<gene>
    <name evidence="1" type="ORF">P7680_17105</name>
</gene>
<protein>
    <recommendedName>
        <fullName evidence="3">NACHT domain-containing protein</fullName>
    </recommendedName>
</protein>
<dbReference type="Proteomes" id="UP001529180">
    <property type="component" value="Unassembled WGS sequence"/>
</dbReference>
<evidence type="ECO:0008006" key="3">
    <source>
        <dbReference type="Google" id="ProtNLM"/>
    </source>
</evidence>
<proteinExistence type="predicted"/>
<evidence type="ECO:0000313" key="2">
    <source>
        <dbReference type="Proteomes" id="UP001529180"/>
    </source>
</evidence>
<dbReference type="SUPFAM" id="SSF52540">
    <property type="entry name" value="P-loop containing nucleoside triphosphate hydrolases"/>
    <property type="match status" value="1"/>
</dbReference>
<dbReference type="EMBL" id="JARSBO010000008">
    <property type="protein sequence ID" value="MDG4720727.1"/>
    <property type="molecule type" value="Genomic_DNA"/>
</dbReference>
<dbReference type="CDD" id="cd01983">
    <property type="entry name" value="SIMIBI"/>
    <property type="match status" value="1"/>
</dbReference>
<comment type="caution">
    <text evidence="1">The sequence shown here is derived from an EMBL/GenBank/DDBJ whole genome shotgun (WGS) entry which is preliminary data.</text>
</comment>
<evidence type="ECO:0000313" key="1">
    <source>
        <dbReference type="EMBL" id="MDG4720727.1"/>
    </source>
</evidence>
<reference evidence="1 2" key="1">
    <citation type="submission" date="2023-03" db="EMBL/GenBank/DDBJ databases">
        <title>Strain FZY0004 represents a novel species in the genus Thalassospira isolated from seawater.</title>
        <authorList>
            <person name="Fu Z.-Y."/>
        </authorList>
    </citation>
    <scope>NUCLEOTIDE SEQUENCE [LARGE SCALE GENOMIC DNA]</scope>
    <source>
        <strain evidence="1 2">FZY0004</strain>
    </source>
</reference>
<name>A0ABT6GF64_9PROT</name>
<accession>A0ABT6GF64</accession>
<keyword evidence="2" id="KW-1185">Reference proteome</keyword>
<organism evidence="1 2">
    <name type="scientific">Thalassospira aquimaris</name>
    <dbReference type="NCBI Taxonomy" id="3037796"/>
    <lineage>
        <taxon>Bacteria</taxon>
        <taxon>Pseudomonadati</taxon>
        <taxon>Pseudomonadota</taxon>
        <taxon>Alphaproteobacteria</taxon>
        <taxon>Rhodospirillales</taxon>
        <taxon>Thalassospiraceae</taxon>
        <taxon>Thalassospira</taxon>
    </lineage>
</organism>